<evidence type="ECO:0000313" key="1">
    <source>
        <dbReference type="EMBL" id="ETS86384.1"/>
    </source>
</evidence>
<reference evidence="2" key="1">
    <citation type="journal article" date="2015" name="BMC Genomics">
        <title>Genomic and transcriptomic analysis of the endophytic fungus Pestalotiopsis fici reveals its lifestyle and high potential for synthesis of natural products.</title>
        <authorList>
            <person name="Wang X."/>
            <person name="Zhang X."/>
            <person name="Liu L."/>
            <person name="Xiang M."/>
            <person name="Wang W."/>
            <person name="Sun X."/>
            <person name="Che Y."/>
            <person name="Guo L."/>
            <person name="Liu G."/>
            <person name="Guo L."/>
            <person name="Wang C."/>
            <person name="Yin W.B."/>
            <person name="Stadler M."/>
            <person name="Zhang X."/>
            <person name="Liu X."/>
        </authorList>
    </citation>
    <scope>NUCLEOTIDE SEQUENCE [LARGE SCALE GENOMIC DNA]</scope>
    <source>
        <strain evidence="2">W106-1 / CGMCC3.15140</strain>
    </source>
</reference>
<gene>
    <name evidence="1" type="ORF">PFICI_00212</name>
</gene>
<keyword evidence="2" id="KW-1185">Reference proteome</keyword>
<dbReference type="EMBL" id="KI912109">
    <property type="protein sequence ID" value="ETS86384.1"/>
    <property type="molecule type" value="Genomic_DNA"/>
</dbReference>
<protein>
    <submittedName>
        <fullName evidence="1">Uncharacterized protein</fullName>
    </submittedName>
</protein>
<dbReference type="Proteomes" id="UP000030651">
    <property type="component" value="Unassembled WGS sequence"/>
</dbReference>
<name>W3XK38_PESFW</name>
<dbReference type="STRING" id="1229662.W3XK38"/>
<dbReference type="KEGG" id="pfy:PFICI_00212"/>
<proteinExistence type="predicted"/>
<dbReference type="OrthoDB" id="5429634at2759"/>
<sequence>MEKSHLGASHDELNFAPSDVGTEISMRPLIVLTNASWNSAVFMAVPVSIYTVGVVTSDFAIDTQPWDFTTVESEETWKHDLGLNLQMIRDNYTRVDRLDRHDCIQRYVNSRSGVNDVILVSSNTTMADGRSTMHRNSTNENTSLLDIFVTLSYASWPLFNVWICDDRLNLQYTTSTCTWKTAQPHVHYWNWISTPVSSVDTTNQYHYEIDYCLSLGDDSSEMDDKCALRFYLP</sequence>
<dbReference type="GeneID" id="19265225"/>
<accession>W3XK38</accession>
<dbReference type="InParanoid" id="W3XK38"/>
<dbReference type="RefSeq" id="XP_007826984.1">
    <property type="nucleotide sequence ID" value="XM_007828793.1"/>
</dbReference>
<evidence type="ECO:0000313" key="2">
    <source>
        <dbReference type="Proteomes" id="UP000030651"/>
    </source>
</evidence>
<dbReference type="HOGENOM" id="CLU_1190256_0_0_1"/>
<organism evidence="1 2">
    <name type="scientific">Pestalotiopsis fici (strain W106-1 / CGMCC3.15140)</name>
    <dbReference type="NCBI Taxonomy" id="1229662"/>
    <lineage>
        <taxon>Eukaryota</taxon>
        <taxon>Fungi</taxon>
        <taxon>Dikarya</taxon>
        <taxon>Ascomycota</taxon>
        <taxon>Pezizomycotina</taxon>
        <taxon>Sordariomycetes</taxon>
        <taxon>Xylariomycetidae</taxon>
        <taxon>Amphisphaeriales</taxon>
        <taxon>Sporocadaceae</taxon>
        <taxon>Pestalotiopsis</taxon>
    </lineage>
</organism>
<dbReference type="AlphaFoldDB" id="W3XK38"/>